<dbReference type="Proteomes" id="UP000028511">
    <property type="component" value="Unassembled WGS sequence"/>
</dbReference>
<sequence>MRVDLGKYVITSDSRAYTLNKKTISQTGKNAGCESLTPFRYYTNLHELVRCVIRMGVDSNDIKTLQQLSERIEEIAENFAGRIAL</sequence>
<evidence type="ECO:0000313" key="1">
    <source>
        <dbReference type="EMBL" id="CDG99214.1"/>
    </source>
</evidence>
<dbReference type="HOGENOM" id="CLU_167496_1_0_6"/>
<gene>
    <name evidence="1" type="ORF">XBP1_790003</name>
</gene>
<evidence type="ECO:0000313" key="2">
    <source>
        <dbReference type="Proteomes" id="UP000028511"/>
    </source>
</evidence>
<dbReference type="EMBL" id="CBSW010000286">
    <property type="protein sequence ID" value="CDG99214.1"/>
    <property type="molecule type" value="Genomic_DNA"/>
</dbReference>
<name>A0A077NKD0_XENBV</name>
<protein>
    <submittedName>
        <fullName evidence="1">Uncharacterized protein</fullName>
    </submittedName>
</protein>
<reference evidence="1" key="1">
    <citation type="submission" date="2013-07" db="EMBL/GenBank/DDBJ databases">
        <title>Sub-species coevolution in mutualistic symbiosis.</title>
        <authorList>
            <person name="Murfin K."/>
            <person name="Klassen J."/>
            <person name="Lee M."/>
            <person name="Forst S."/>
            <person name="Stock P."/>
            <person name="Goodrich-Blair H."/>
        </authorList>
    </citation>
    <scope>NUCLEOTIDE SEQUENCE [LARGE SCALE GENOMIC DNA]</scope>
    <source>
        <strain evidence="1">Puntauvense</strain>
    </source>
</reference>
<accession>A0A077NKD0</accession>
<proteinExistence type="predicted"/>
<dbReference type="AlphaFoldDB" id="A0A077NKD0"/>
<organism evidence="1 2">
    <name type="scientific">Xenorhabdus bovienii str. puntauvense</name>
    <dbReference type="NCBI Taxonomy" id="1398201"/>
    <lineage>
        <taxon>Bacteria</taxon>
        <taxon>Pseudomonadati</taxon>
        <taxon>Pseudomonadota</taxon>
        <taxon>Gammaproteobacteria</taxon>
        <taxon>Enterobacterales</taxon>
        <taxon>Morganellaceae</taxon>
        <taxon>Xenorhabdus</taxon>
    </lineage>
</organism>
<dbReference type="RefSeq" id="WP_038214137.1">
    <property type="nucleotide sequence ID" value="NZ_CAWLWN010000074.1"/>
</dbReference>
<comment type="caution">
    <text evidence="1">The sequence shown here is derived from an EMBL/GenBank/DDBJ whole genome shotgun (WGS) entry which is preliminary data.</text>
</comment>